<dbReference type="InterPro" id="IPR055813">
    <property type="entry name" value="DUF7389"/>
</dbReference>
<evidence type="ECO:0000256" key="2">
    <source>
        <dbReference type="SAM" id="MobiDB-lite"/>
    </source>
</evidence>
<keyword evidence="5" id="KW-1185">Reference proteome</keyword>
<dbReference type="Pfam" id="PF24115">
    <property type="entry name" value="DUF7389"/>
    <property type="match status" value="1"/>
</dbReference>
<keyword evidence="1" id="KW-0175">Coiled coil</keyword>
<gene>
    <name evidence="4" type="ORF">C489_05168</name>
</gene>
<dbReference type="EMBL" id="AOID01000016">
    <property type="protein sequence ID" value="ELY69317.1"/>
    <property type="molecule type" value="Genomic_DNA"/>
</dbReference>
<feature type="region of interest" description="Disordered" evidence="2">
    <location>
        <begin position="1"/>
        <end position="22"/>
    </location>
</feature>
<dbReference type="STRING" id="1227496.C489_05168"/>
<feature type="compositionally biased region" description="Polar residues" evidence="2">
    <location>
        <begin position="9"/>
        <end position="18"/>
    </location>
</feature>
<organism evidence="4 5">
    <name type="scientific">Natrinema versiforme JCM 10478</name>
    <dbReference type="NCBI Taxonomy" id="1227496"/>
    <lineage>
        <taxon>Archaea</taxon>
        <taxon>Methanobacteriati</taxon>
        <taxon>Methanobacteriota</taxon>
        <taxon>Stenosarchaea group</taxon>
        <taxon>Halobacteria</taxon>
        <taxon>Halobacteriales</taxon>
        <taxon>Natrialbaceae</taxon>
        <taxon>Natrinema</taxon>
    </lineage>
</organism>
<feature type="region of interest" description="Disordered" evidence="2">
    <location>
        <begin position="56"/>
        <end position="81"/>
    </location>
</feature>
<protein>
    <submittedName>
        <fullName evidence="4">Gp13</fullName>
    </submittedName>
</protein>
<evidence type="ECO:0000256" key="1">
    <source>
        <dbReference type="SAM" id="Coils"/>
    </source>
</evidence>
<evidence type="ECO:0000259" key="3">
    <source>
        <dbReference type="Pfam" id="PF24115"/>
    </source>
</evidence>
<dbReference type="Proteomes" id="UP000011632">
    <property type="component" value="Unassembled WGS sequence"/>
</dbReference>
<evidence type="ECO:0000313" key="5">
    <source>
        <dbReference type="Proteomes" id="UP000011632"/>
    </source>
</evidence>
<dbReference type="PATRIC" id="fig|1227496.3.peg.1039"/>
<reference evidence="4 5" key="1">
    <citation type="journal article" date="2014" name="PLoS Genet.">
        <title>Phylogenetically driven sequencing of extremely halophilic archaea reveals strategies for static and dynamic osmo-response.</title>
        <authorList>
            <person name="Becker E.A."/>
            <person name="Seitzer P.M."/>
            <person name="Tritt A."/>
            <person name="Larsen D."/>
            <person name="Krusor M."/>
            <person name="Yao A.I."/>
            <person name="Wu D."/>
            <person name="Madern D."/>
            <person name="Eisen J.A."/>
            <person name="Darling A.E."/>
            <person name="Facciotti M.T."/>
        </authorList>
    </citation>
    <scope>NUCLEOTIDE SEQUENCE [LARGE SCALE GENOMIC DNA]</scope>
    <source>
        <strain evidence="4 5">JCM 10478</strain>
    </source>
</reference>
<dbReference type="RefSeq" id="WP_006430087.1">
    <property type="nucleotide sequence ID" value="NZ_AOID01000016.1"/>
</dbReference>
<feature type="domain" description="DUF7389" evidence="3">
    <location>
        <begin position="9"/>
        <end position="62"/>
    </location>
</feature>
<sequence>MSDDEPAFSVTTSLTRGTGTDDRDSFKVTVAADDLEELDRKLERMRERLGDHMAACLEMQPENKTGRKIADDQAGLDEVEA</sequence>
<name>L9Y6G0_9EURY</name>
<evidence type="ECO:0000313" key="4">
    <source>
        <dbReference type="EMBL" id="ELY69317.1"/>
    </source>
</evidence>
<feature type="coiled-coil region" evidence="1">
    <location>
        <begin position="28"/>
        <end position="55"/>
    </location>
</feature>
<dbReference type="AlphaFoldDB" id="L9Y6G0"/>
<accession>L9Y6G0</accession>
<proteinExistence type="predicted"/>
<comment type="caution">
    <text evidence="4">The sequence shown here is derived from an EMBL/GenBank/DDBJ whole genome shotgun (WGS) entry which is preliminary data.</text>
</comment>